<accession>A0A1I1TNQ4</accession>
<dbReference type="Proteomes" id="UP000199599">
    <property type="component" value="Unassembled WGS sequence"/>
</dbReference>
<evidence type="ECO:0000313" key="2">
    <source>
        <dbReference type="Proteomes" id="UP000199599"/>
    </source>
</evidence>
<protein>
    <submittedName>
        <fullName evidence="1">Uncharacterized protein</fullName>
    </submittedName>
</protein>
<dbReference type="AlphaFoldDB" id="A0A1I1TNQ4"/>
<evidence type="ECO:0000313" key="1">
    <source>
        <dbReference type="EMBL" id="SFD60376.1"/>
    </source>
</evidence>
<dbReference type="STRING" id="1505723.SAMN04487792_1537"/>
<organism evidence="1 2">
    <name type="scientific">Lactobacillus bombicola</name>
    <dbReference type="NCBI Taxonomy" id="1505723"/>
    <lineage>
        <taxon>Bacteria</taxon>
        <taxon>Bacillati</taxon>
        <taxon>Bacillota</taxon>
        <taxon>Bacilli</taxon>
        <taxon>Lactobacillales</taxon>
        <taxon>Lactobacillaceae</taxon>
        <taxon>Lactobacillus</taxon>
    </lineage>
</organism>
<proteinExistence type="predicted"/>
<dbReference type="RefSeq" id="WP_090093998.1">
    <property type="nucleotide sequence ID" value="NZ_CBCRVU010000001.1"/>
</dbReference>
<name>A0A1I1TNQ4_9LACO</name>
<sequence length="132" mass="15312">MTEEKRIFNNGKYCAYFKNYGCNQFLMIHELDERHPKADPFTYDDLKSGVYGIGKIVVDIIGIDEFWDKYSKPVPEKEYHVIVPHTKNNMYCKNGLGLSVVSDEGDLDYCEFTEAEIKKFHLEDCEKVPVDG</sequence>
<reference evidence="2" key="1">
    <citation type="submission" date="2016-10" db="EMBL/GenBank/DDBJ databases">
        <authorList>
            <person name="Varghese N."/>
            <person name="Submissions S."/>
        </authorList>
    </citation>
    <scope>NUCLEOTIDE SEQUENCE [LARGE SCALE GENOMIC DNA]</scope>
    <source>
        <strain evidence="2">R-53102</strain>
    </source>
</reference>
<dbReference type="EMBL" id="FOMN01000011">
    <property type="protein sequence ID" value="SFD60376.1"/>
    <property type="molecule type" value="Genomic_DNA"/>
</dbReference>
<gene>
    <name evidence="1" type="ORF">SAMN04487792_1537</name>
</gene>